<proteinExistence type="predicted"/>
<gene>
    <name evidence="3" type="ORF">NQ317_007456</name>
</gene>
<dbReference type="EMBL" id="JAPWTJ010000043">
    <property type="protein sequence ID" value="KAJ8984224.1"/>
    <property type="molecule type" value="Genomic_DNA"/>
</dbReference>
<accession>A0ABQ9K248</accession>
<reference evidence="3" key="1">
    <citation type="journal article" date="2023" name="Insect Mol. Biol.">
        <title>Genome sequencing provides insights into the evolution of gene families encoding plant cell wall-degrading enzymes in longhorned beetles.</title>
        <authorList>
            <person name="Shin N.R."/>
            <person name="Okamura Y."/>
            <person name="Kirsch R."/>
            <person name="Pauchet Y."/>
        </authorList>
    </citation>
    <scope>NUCLEOTIDE SEQUENCE</scope>
    <source>
        <strain evidence="3">MMC_N1</strain>
    </source>
</reference>
<dbReference type="Gene3D" id="1.20.120.810">
    <property type="entry name" value="Vinculin, Vh2 four-helix bundle"/>
    <property type="match status" value="1"/>
</dbReference>
<evidence type="ECO:0000256" key="2">
    <source>
        <dbReference type="ARBA" id="ARBA00022490"/>
    </source>
</evidence>
<dbReference type="PANTHER" id="PTHR18914">
    <property type="entry name" value="ALPHA CATENIN"/>
    <property type="match status" value="1"/>
</dbReference>
<keyword evidence="4" id="KW-1185">Reference proteome</keyword>
<dbReference type="InterPro" id="IPR008837">
    <property type="entry name" value="Serendipity_A"/>
</dbReference>
<organism evidence="3 4">
    <name type="scientific">Molorchus minor</name>
    <dbReference type="NCBI Taxonomy" id="1323400"/>
    <lineage>
        <taxon>Eukaryota</taxon>
        <taxon>Metazoa</taxon>
        <taxon>Ecdysozoa</taxon>
        <taxon>Arthropoda</taxon>
        <taxon>Hexapoda</taxon>
        <taxon>Insecta</taxon>
        <taxon>Pterygota</taxon>
        <taxon>Neoptera</taxon>
        <taxon>Endopterygota</taxon>
        <taxon>Coleoptera</taxon>
        <taxon>Polyphaga</taxon>
        <taxon>Cucujiformia</taxon>
        <taxon>Chrysomeloidea</taxon>
        <taxon>Cerambycidae</taxon>
        <taxon>Lamiinae</taxon>
        <taxon>Monochamini</taxon>
        <taxon>Molorchus</taxon>
    </lineage>
</organism>
<evidence type="ECO:0000313" key="3">
    <source>
        <dbReference type="EMBL" id="KAJ8984224.1"/>
    </source>
</evidence>
<protein>
    <submittedName>
        <fullName evidence="3">Uncharacterized protein</fullName>
    </submittedName>
</protein>
<evidence type="ECO:0000313" key="4">
    <source>
        <dbReference type="Proteomes" id="UP001162164"/>
    </source>
</evidence>
<sequence>QFCNNLANLILLICDLNKELKGKLEKGNRDTSLLYLSQLITSLSLLINIFVQESDIYETLTGARLCAKRRITWCLDGIQETLTTNKSILDPSGNFIRWMDSALDSIAKIELDKDKDILLGICNDTRVLFEEVLSHAMSIAQVALEEDCKIIRGSSQTVLDSLDSLTKEINKINLNPSMVNLFVDVCTDKLCILERRVNTAVLRLSLKVFSEYTVALEAIHDFCFIEENQGNTEELDLLVADFDLHVDRIMQIGLFAVSCSTCRGLSFDSDMLGIKIRSCLASLEALECELVPAFTAVLLDPSVPNINLALLLKRHWIQQANILRQLIYVIIDPFAFCQVVIYEENKESVDDISDSVKAKGWLEKESVRVLVGKASVFTGLYGSYSEEFGNINNSEKPTTKNAFLDHIINRGKQILKDRSILYKTSLKNDTFNIPISAFKRTQLKGR</sequence>
<keyword evidence="2" id="KW-0963">Cytoplasm</keyword>
<comment type="subcellular location">
    <subcellularLocation>
        <location evidence="1">Cytoplasm</location>
    </subcellularLocation>
</comment>
<dbReference type="PANTHER" id="PTHR18914:SF33">
    <property type="entry name" value="RE47911P-RELATED"/>
    <property type="match status" value="1"/>
</dbReference>
<dbReference type="Proteomes" id="UP001162164">
    <property type="component" value="Unassembled WGS sequence"/>
</dbReference>
<comment type="caution">
    <text evidence="3">The sequence shown here is derived from an EMBL/GenBank/DDBJ whole genome shotgun (WGS) entry which is preliminary data.</text>
</comment>
<dbReference type="Pfam" id="PF05482">
    <property type="entry name" value="Serendipity_A"/>
    <property type="match status" value="1"/>
</dbReference>
<evidence type="ECO:0000256" key="1">
    <source>
        <dbReference type="ARBA" id="ARBA00004496"/>
    </source>
</evidence>
<name>A0ABQ9K248_9CUCU</name>
<feature type="non-terminal residue" evidence="3">
    <location>
        <position position="1"/>
    </location>
</feature>